<evidence type="ECO:0000313" key="1">
    <source>
        <dbReference type="EMBL" id="GLC87114.1"/>
    </source>
</evidence>
<protein>
    <recommendedName>
        <fullName evidence="3">DUF4303 domain-containing protein</fullName>
    </recommendedName>
</protein>
<reference evidence="1" key="1">
    <citation type="submission" date="2022-08" db="EMBL/GenBank/DDBJ databases">
        <title>Draft genome sequence of Lysinibacillus sp. strain KH24.</title>
        <authorList>
            <person name="Kanbe H."/>
            <person name="Itoh H."/>
        </authorList>
    </citation>
    <scope>NUCLEOTIDE SEQUENCE</scope>
    <source>
        <strain evidence="1">KH24</strain>
    </source>
</reference>
<organism evidence="1 2">
    <name type="scientific">Lysinibacillus piscis</name>
    <dbReference type="NCBI Taxonomy" id="2518931"/>
    <lineage>
        <taxon>Bacteria</taxon>
        <taxon>Bacillati</taxon>
        <taxon>Bacillota</taxon>
        <taxon>Bacilli</taxon>
        <taxon>Bacillales</taxon>
        <taxon>Bacillaceae</taxon>
        <taxon>Lysinibacillus</taxon>
    </lineage>
</organism>
<keyword evidence="2" id="KW-1185">Reference proteome</keyword>
<comment type="caution">
    <text evidence="1">The sequence shown here is derived from an EMBL/GenBank/DDBJ whole genome shotgun (WGS) entry which is preliminary data.</text>
</comment>
<dbReference type="EMBL" id="BRZA01000001">
    <property type="protein sequence ID" value="GLC87114.1"/>
    <property type="molecule type" value="Genomic_DNA"/>
</dbReference>
<dbReference type="RefSeq" id="WP_264986848.1">
    <property type="nucleotide sequence ID" value="NZ_BRZA01000001.1"/>
</dbReference>
<evidence type="ECO:0008006" key="3">
    <source>
        <dbReference type="Google" id="ProtNLM"/>
    </source>
</evidence>
<gene>
    <name evidence="1" type="ORF">LYSBPC_02410</name>
</gene>
<dbReference type="InterPro" id="IPR025409">
    <property type="entry name" value="DUF4303"/>
</dbReference>
<dbReference type="Proteomes" id="UP001065593">
    <property type="component" value="Unassembled WGS sequence"/>
</dbReference>
<name>A0ABQ5NFF3_9BACI</name>
<proteinExistence type="predicted"/>
<dbReference type="Pfam" id="PF14136">
    <property type="entry name" value="DUF4303"/>
    <property type="match status" value="1"/>
</dbReference>
<evidence type="ECO:0000313" key="2">
    <source>
        <dbReference type="Proteomes" id="UP001065593"/>
    </source>
</evidence>
<accession>A0ABQ5NFF3</accession>
<sequence>MKQKMKQAVYEAYIAMYDALKDEQIYAVVLVTDGDCGSLYLTMGTEKSLLQIGNNYEDNPEDYRFLKDEFLYEDDTDMLQQISRELLDRVLNAGNPFVEHKMEIQQMMSDIMYELKQEGVIAEHLFTFISITDDKAEELLEIASAKRCNPNHPLLSKFLHNWQR</sequence>